<name>A0AAV4UR62_CAEEX</name>
<dbReference type="AlphaFoldDB" id="A0AAV4UR62"/>
<evidence type="ECO:0000313" key="2">
    <source>
        <dbReference type="Proteomes" id="UP001054945"/>
    </source>
</evidence>
<protein>
    <submittedName>
        <fullName evidence="1">Uncharacterized protein</fullName>
    </submittedName>
</protein>
<dbReference type="EMBL" id="BPLR01013332">
    <property type="protein sequence ID" value="GIY60487.1"/>
    <property type="molecule type" value="Genomic_DNA"/>
</dbReference>
<dbReference type="Proteomes" id="UP001054945">
    <property type="component" value="Unassembled WGS sequence"/>
</dbReference>
<keyword evidence="2" id="KW-1185">Reference proteome</keyword>
<sequence length="107" mass="12387">MFLKLQSNRLDLPLPMHTSFGEDGKRSDSPVSVLHLKRKRCPRVRDRGRRRTSEVASDDSGIGLEVRRERRFIFWVCSCGCSPRRHLDCFCKFGAFLAHRMCCGCLQ</sequence>
<accession>A0AAV4UR62</accession>
<evidence type="ECO:0000313" key="1">
    <source>
        <dbReference type="EMBL" id="GIY60487.1"/>
    </source>
</evidence>
<reference evidence="1 2" key="1">
    <citation type="submission" date="2021-06" db="EMBL/GenBank/DDBJ databases">
        <title>Caerostris extrusa draft genome.</title>
        <authorList>
            <person name="Kono N."/>
            <person name="Arakawa K."/>
        </authorList>
    </citation>
    <scope>NUCLEOTIDE SEQUENCE [LARGE SCALE GENOMIC DNA]</scope>
</reference>
<gene>
    <name evidence="1" type="ORF">CEXT_45091</name>
</gene>
<proteinExistence type="predicted"/>
<comment type="caution">
    <text evidence="1">The sequence shown here is derived from an EMBL/GenBank/DDBJ whole genome shotgun (WGS) entry which is preliminary data.</text>
</comment>
<organism evidence="1 2">
    <name type="scientific">Caerostris extrusa</name>
    <name type="common">Bark spider</name>
    <name type="synonym">Caerostris bankana</name>
    <dbReference type="NCBI Taxonomy" id="172846"/>
    <lineage>
        <taxon>Eukaryota</taxon>
        <taxon>Metazoa</taxon>
        <taxon>Ecdysozoa</taxon>
        <taxon>Arthropoda</taxon>
        <taxon>Chelicerata</taxon>
        <taxon>Arachnida</taxon>
        <taxon>Araneae</taxon>
        <taxon>Araneomorphae</taxon>
        <taxon>Entelegynae</taxon>
        <taxon>Araneoidea</taxon>
        <taxon>Araneidae</taxon>
        <taxon>Caerostris</taxon>
    </lineage>
</organism>